<sequence length="27" mass="3303">MKKIMTEKDIQIIQQEEHQDEQSSEQK</sequence>
<evidence type="ECO:0000256" key="1">
    <source>
        <dbReference type="SAM" id="MobiDB-lite"/>
    </source>
</evidence>
<feature type="region of interest" description="Disordered" evidence="1">
    <location>
        <begin position="1"/>
        <end position="27"/>
    </location>
</feature>
<reference evidence="2" key="2">
    <citation type="journal article" date="2002" name="EMBO J.">
        <title>Endogenous viral sequences and their potential contribution to heritable virus resistance in plants.</title>
        <authorList>
            <person name="Mette M.F."/>
            <person name="Kanno T."/>
            <person name="Aufsatz W."/>
            <person name="Jakowitsch J."/>
            <person name="van der Winden J."/>
            <person name="Matzke M.A."/>
            <person name="Matzke A.J."/>
        </authorList>
    </citation>
    <scope>NUCLEOTIDE SEQUENCE</scope>
</reference>
<organism evidence="2">
    <name type="scientific">Nicotiana tabacum</name>
    <name type="common">Common tobacco</name>
    <dbReference type="NCBI Taxonomy" id="4097"/>
    <lineage>
        <taxon>Eukaryota</taxon>
        <taxon>Viridiplantae</taxon>
        <taxon>Streptophyta</taxon>
        <taxon>Embryophyta</taxon>
        <taxon>Tracheophyta</taxon>
        <taxon>Spermatophyta</taxon>
        <taxon>Magnoliopsida</taxon>
        <taxon>eudicotyledons</taxon>
        <taxon>Gunneridae</taxon>
        <taxon>Pentapetalae</taxon>
        <taxon>asterids</taxon>
        <taxon>lamiids</taxon>
        <taxon>Solanales</taxon>
        <taxon>Solanaceae</taxon>
        <taxon>Nicotianoideae</taxon>
        <taxon>Nicotianeae</taxon>
        <taxon>Nicotiana</taxon>
    </lineage>
</organism>
<reference evidence="2" key="1">
    <citation type="journal article" date="1999" name="Proc. Natl. Acad. Sci. U.S.A.">
        <title>Integrated pararetroviral sequences define a unique class of dispersed repetitive DNA in plants.</title>
        <authorList>
            <person name="Jakowitsch J."/>
            <person name="Mette M.F."/>
            <person name="van der Winden J."/>
            <person name="Matzke M.A."/>
            <person name="Matzke A.J."/>
        </authorList>
    </citation>
    <scope>NUCLEOTIDE SEQUENCE</scope>
</reference>
<name>Q93YC7_TOBAC</name>
<accession>Q93YC7</accession>
<protein>
    <submittedName>
        <fullName evidence="2">Putative movement protein</fullName>
    </submittedName>
</protein>
<evidence type="ECO:0000313" key="2">
    <source>
        <dbReference type="EMBL" id="CAC88800.1"/>
    </source>
</evidence>
<proteinExistence type="predicted"/>
<dbReference type="EMBL" id="AJ414170">
    <property type="protein sequence ID" value="CAC88800.1"/>
    <property type="molecule type" value="Genomic_DNA"/>
</dbReference>
<dbReference type="AlphaFoldDB" id="Q93YC7"/>